<evidence type="ECO:0000256" key="6">
    <source>
        <dbReference type="ARBA" id="ARBA00022989"/>
    </source>
</evidence>
<keyword evidence="10 12" id="KW-0739">Sodium transport</keyword>
<dbReference type="InterPro" id="IPR001873">
    <property type="entry name" value="ENaC"/>
</dbReference>
<protein>
    <submittedName>
        <fullName evidence="15">Degenerin unc-8-like</fullName>
    </submittedName>
</protein>
<evidence type="ECO:0000256" key="4">
    <source>
        <dbReference type="ARBA" id="ARBA00022461"/>
    </source>
</evidence>
<accession>A0ABM1S5B7</accession>
<keyword evidence="3 12" id="KW-0813">Transport</keyword>
<evidence type="ECO:0000313" key="14">
    <source>
        <dbReference type="Proteomes" id="UP000694941"/>
    </source>
</evidence>
<keyword evidence="7" id="KW-0915">Sodium</keyword>
<evidence type="ECO:0000256" key="8">
    <source>
        <dbReference type="ARBA" id="ARBA00023065"/>
    </source>
</evidence>
<evidence type="ECO:0000256" key="1">
    <source>
        <dbReference type="ARBA" id="ARBA00004141"/>
    </source>
</evidence>
<dbReference type="PANTHER" id="PTHR11690">
    <property type="entry name" value="AMILORIDE-SENSITIVE SODIUM CHANNEL-RELATED"/>
    <property type="match status" value="1"/>
</dbReference>
<comment type="similarity">
    <text evidence="2 12">Belongs to the amiloride-sensitive sodium channel (TC 1.A.6) family.</text>
</comment>
<evidence type="ECO:0000313" key="15">
    <source>
        <dbReference type="RefSeq" id="XP_022238822.1"/>
    </source>
</evidence>
<reference evidence="15" key="1">
    <citation type="submission" date="2025-08" db="UniProtKB">
        <authorList>
            <consortium name="RefSeq"/>
        </authorList>
    </citation>
    <scope>IDENTIFICATION</scope>
    <source>
        <tissue evidence="15">Muscle</tissue>
    </source>
</reference>
<keyword evidence="8 12" id="KW-0406">Ion transport</keyword>
<keyword evidence="14" id="KW-1185">Reference proteome</keyword>
<evidence type="ECO:0000256" key="12">
    <source>
        <dbReference type="RuleBase" id="RU000679"/>
    </source>
</evidence>
<keyword evidence="9 13" id="KW-0472">Membrane</keyword>
<gene>
    <name evidence="15" type="primary">LOC111085283</name>
</gene>
<comment type="subcellular location">
    <subcellularLocation>
        <location evidence="1">Membrane</location>
        <topology evidence="1">Multi-pass membrane protein</topology>
    </subcellularLocation>
</comment>
<evidence type="ECO:0000256" key="2">
    <source>
        <dbReference type="ARBA" id="ARBA00007193"/>
    </source>
</evidence>
<dbReference type="RefSeq" id="XP_022238822.1">
    <property type="nucleotide sequence ID" value="XM_022383114.1"/>
</dbReference>
<evidence type="ECO:0000256" key="13">
    <source>
        <dbReference type="SAM" id="Phobius"/>
    </source>
</evidence>
<feature type="transmembrane region" description="Helical" evidence="13">
    <location>
        <begin position="370"/>
        <end position="397"/>
    </location>
</feature>
<keyword evidence="5 12" id="KW-0812">Transmembrane</keyword>
<sequence>MAKIHLVKKILKSLLLILGVITFVSQVWLEVEAYLEFTSSVSIQHSREDIKFPAMTACSSERFNFSRFCDTVPQACSGNSSETELWDEYVEILERSADKLEDYGFQEDVFFLGLYSSISFKASPFDSYYDSRYGNCFSFNIDWDYNAAPHMKDNIFAISINSVYNVKRSFYHKESPRVVMKYLPTNTAPYMSDVHFMDAGFTYTFTFSQKETVRLPSPYSDQCTDYESLGRANFRKGILTKELCLTECHANKTLELCGCMYKDSYPYAYETGKPLCHLVNNQCRELLTTEKRVEIQSSCKKLCRKPCREKEYKSFISREPNFFLHVTNPSDLIIYARTLSDYYRNPQNYVKMQGQYNVAGQMVTQHLPRYLLSDLVCTVGGVISTWTLLLFISLGVFQRRKNQRGLSHL</sequence>
<keyword evidence="6 13" id="KW-1133">Transmembrane helix</keyword>
<evidence type="ECO:0000256" key="11">
    <source>
        <dbReference type="ARBA" id="ARBA00023303"/>
    </source>
</evidence>
<evidence type="ECO:0000256" key="10">
    <source>
        <dbReference type="ARBA" id="ARBA00023201"/>
    </source>
</evidence>
<evidence type="ECO:0000256" key="7">
    <source>
        <dbReference type="ARBA" id="ARBA00023053"/>
    </source>
</evidence>
<dbReference type="PANTHER" id="PTHR11690:SF248">
    <property type="entry name" value="PICKPOCKET 17, ISOFORM A"/>
    <property type="match status" value="1"/>
</dbReference>
<dbReference type="Pfam" id="PF00858">
    <property type="entry name" value="ASC"/>
    <property type="match status" value="1"/>
</dbReference>
<evidence type="ECO:0000256" key="9">
    <source>
        <dbReference type="ARBA" id="ARBA00023136"/>
    </source>
</evidence>
<dbReference type="Proteomes" id="UP000694941">
    <property type="component" value="Unplaced"/>
</dbReference>
<keyword evidence="11 12" id="KW-0407">Ion channel</keyword>
<evidence type="ECO:0000256" key="5">
    <source>
        <dbReference type="ARBA" id="ARBA00022692"/>
    </source>
</evidence>
<organism evidence="14 15">
    <name type="scientific">Limulus polyphemus</name>
    <name type="common">Atlantic horseshoe crab</name>
    <dbReference type="NCBI Taxonomy" id="6850"/>
    <lineage>
        <taxon>Eukaryota</taxon>
        <taxon>Metazoa</taxon>
        <taxon>Ecdysozoa</taxon>
        <taxon>Arthropoda</taxon>
        <taxon>Chelicerata</taxon>
        <taxon>Merostomata</taxon>
        <taxon>Xiphosura</taxon>
        <taxon>Limulidae</taxon>
        <taxon>Limulus</taxon>
    </lineage>
</organism>
<keyword evidence="4 12" id="KW-0894">Sodium channel</keyword>
<dbReference type="GeneID" id="111085283"/>
<evidence type="ECO:0000256" key="3">
    <source>
        <dbReference type="ARBA" id="ARBA00022448"/>
    </source>
</evidence>
<name>A0ABM1S5B7_LIMPO</name>
<proteinExistence type="inferred from homology"/>